<evidence type="ECO:0000313" key="2">
    <source>
        <dbReference type="Proteomes" id="UP000012042"/>
    </source>
</evidence>
<dbReference type="HOGENOM" id="CLU_2916708_0_0_9"/>
<dbReference type="AlphaFoldDB" id="M5AGZ4"/>
<dbReference type="KEGG" id="lbk:LVISKB_1967"/>
<organism evidence="1 2">
    <name type="scientific">Levilactobacillus brevis KB290</name>
    <dbReference type="NCBI Taxonomy" id="1001583"/>
    <lineage>
        <taxon>Bacteria</taxon>
        <taxon>Bacillati</taxon>
        <taxon>Bacillota</taxon>
        <taxon>Bacilli</taxon>
        <taxon>Lactobacillales</taxon>
        <taxon>Lactobacillaceae</taxon>
        <taxon>Levilactobacillus</taxon>
    </lineage>
</organism>
<dbReference type="EMBL" id="AP012167">
    <property type="protein sequence ID" value="BAN07602.1"/>
    <property type="molecule type" value="Genomic_DNA"/>
</dbReference>
<accession>M5AGZ4</accession>
<reference evidence="1 2" key="1">
    <citation type="journal article" date="2013" name="PLoS ONE">
        <title>Genomic Analysis by Deep Sequencing of the Probiotic Lactobacillus brevis KB290 Harboring Nine Plasmids Reveals Genomic Stability.</title>
        <authorList>
            <person name="Fukao M."/>
            <person name="Oshima K."/>
            <person name="Morita H."/>
            <person name="Toh H."/>
            <person name="Suda W."/>
            <person name="Kim S.W."/>
            <person name="Suzuki S."/>
            <person name="Yakabe T."/>
            <person name="Hattori M."/>
            <person name="Yajima N."/>
        </authorList>
    </citation>
    <scope>NUCLEOTIDE SEQUENCE [LARGE SCALE GENOMIC DNA]</scope>
    <source>
        <strain evidence="1 2">KB290</strain>
    </source>
</reference>
<protein>
    <submittedName>
        <fullName evidence="1">Uncharacterized protein</fullName>
    </submittedName>
</protein>
<evidence type="ECO:0000313" key="1">
    <source>
        <dbReference type="EMBL" id="BAN07602.1"/>
    </source>
</evidence>
<sequence>MDTLADASLGANGIDHGVTWSDVTQKSTMGDGYLGSTVGVLVRLDHGFVVCLGLCATIATG</sequence>
<gene>
    <name evidence="1" type="ORF">LVISKB_1967</name>
</gene>
<name>M5AGZ4_LEVBR</name>
<proteinExistence type="predicted"/>
<dbReference type="Proteomes" id="UP000012042">
    <property type="component" value="Chromosome"/>
</dbReference>